<accession>A0A4R8W9X6</accession>
<feature type="region of interest" description="Disordered" evidence="1">
    <location>
        <begin position="1"/>
        <end position="62"/>
    </location>
</feature>
<feature type="compositionally biased region" description="Pro residues" evidence="1">
    <location>
        <begin position="46"/>
        <end position="55"/>
    </location>
</feature>
<proteinExistence type="predicted"/>
<feature type="transmembrane region" description="Helical" evidence="2">
    <location>
        <begin position="126"/>
        <end position="145"/>
    </location>
</feature>
<evidence type="ECO:0000256" key="1">
    <source>
        <dbReference type="SAM" id="MobiDB-lite"/>
    </source>
</evidence>
<name>A0A4R8W9X6_9MICO</name>
<dbReference type="Proteomes" id="UP000297643">
    <property type="component" value="Unassembled WGS sequence"/>
</dbReference>
<dbReference type="EMBL" id="SOFM01000035">
    <property type="protein sequence ID" value="TFC02471.1"/>
    <property type="molecule type" value="Genomic_DNA"/>
</dbReference>
<evidence type="ECO:0000313" key="4">
    <source>
        <dbReference type="Proteomes" id="UP000297643"/>
    </source>
</evidence>
<feature type="transmembrane region" description="Helical" evidence="2">
    <location>
        <begin position="152"/>
        <end position="171"/>
    </location>
</feature>
<dbReference type="RefSeq" id="WP_134509597.1">
    <property type="nucleotide sequence ID" value="NZ_SOFM01000035.1"/>
</dbReference>
<organism evidence="3 4">
    <name type="scientific">Cryobacterium mannosilyticum</name>
    <dbReference type="NCBI Taxonomy" id="1259190"/>
    <lineage>
        <taxon>Bacteria</taxon>
        <taxon>Bacillati</taxon>
        <taxon>Actinomycetota</taxon>
        <taxon>Actinomycetes</taxon>
        <taxon>Micrococcales</taxon>
        <taxon>Microbacteriaceae</taxon>
        <taxon>Cryobacterium</taxon>
    </lineage>
</organism>
<evidence type="ECO:0000256" key="2">
    <source>
        <dbReference type="SAM" id="Phobius"/>
    </source>
</evidence>
<feature type="transmembrane region" description="Helical" evidence="2">
    <location>
        <begin position="85"/>
        <end position="106"/>
    </location>
</feature>
<keyword evidence="4" id="KW-1185">Reference proteome</keyword>
<reference evidence="3 4" key="1">
    <citation type="submission" date="2019-03" db="EMBL/GenBank/DDBJ databases">
        <title>Genomics of glacier-inhabiting Cryobacterium strains.</title>
        <authorList>
            <person name="Liu Q."/>
            <person name="Xin Y.-H."/>
        </authorList>
    </citation>
    <scope>NUCLEOTIDE SEQUENCE [LARGE SCALE GENOMIC DNA]</scope>
    <source>
        <strain evidence="3 4">RHLT2-21</strain>
    </source>
</reference>
<keyword evidence="2" id="KW-1133">Transmembrane helix</keyword>
<comment type="caution">
    <text evidence="3">The sequence shown here is derived from an EMBL/GenBank/DDBJ whole genome shotgun (WGS) entry which is preliminary data.</text>
</comment>
<evidence type="ECO:0000313" key="3">
    <source>
        <dbReference type="EMBL" id="TFC02471.1"/>
    </source>
</evidence>
<keyword evidence="2" id="KW-0812">Transmembrane</keyword>
<dbReference type="AlphaFoldDB" id="A0A4R8W9X6"/>
<protein>
    <submittedName>
        <fullName evidence="3">DNA polymerase III subunit gamma/tau</fullName>
    </submittedName>
</protein>
<sequence>MTSGNSGDDNRDDALGWAGDDDPTLQTGTGTAPGDTGGDGAGNGPDVPPVAPPPEGWTVTGPASAVEAQEAAEAAAAAAAPASSFALIALGVFGGVYLLYTIGWFIGISRIDNPLSDAVGQFMFSLGLYLAVAAPAVWFGATFWLTRTRPRARLGLLLLGVVLLAPLPFIINAGGIS</sequence>
<gene>
    <name evidence="3" type="ORF">E3O32_11395</name>
</gene>
<keyword evidence="2" id="KW-0472">Membrane</keyword>